<reference evidence="1" key="1">
    <citation type="submission" date="2022-04" db="EMBL/GenBank/DDBJ databases">
        <title>Hymenobacter sp. isolated from the air.</title>
        <authorList>
            <person name="Won M."/>
            <person name="Lee C.-M."/>
            <person name="Woen H.-Y."/>
            <person name="Kwon S.-W."/>
        </authorList>
    </citation>
    <scope>NUCLEOTIDE SEQUENCE</scope>
    <source>
        <strain evidence="1">5116S-3</strain>
    </source>
</reference>
<evidence type="ECO:0000313" key="1">
    <source>
        <dbReference type="EMBL" id="UOQ71343.1"/>
    </source>
</evidence>
<sequence>MQQDPALKAAYETGVDVNTTSSYVVAVADYLSAPSIRNVDFSAYHGKPGDVITVQATDNFAVTEVRVRIQNPDGTLVEEGPALPDPDGFTFRFTAKASNTSLEGDKITVTAADRPGNRTLKEAEL</sequence>
<gene>
    <name evidence="1" type="ORF">MUN79_22365</name>
</gene>
<name>A0A8T9Q8J8_9BACT</name>
<organism evidence="1 2">
    <name type="scientific">Hymenobacter cellulosilyticus</name>
    <dbReference type="NCBI Taxonomy" id="2932248"/>
    <lineage>
        <taxon>Bacteria</taxon>
        <taxon>Pseudomonadati</taxon>
        <taxon>Bacteroidota</taxon>
        <taxon>Cytophagia</taxon>
        <taxon>Cytophagales</taxon>
        <taxon>Hymenobacteraceae</taxon>
        <taxon>Hymenobacter</taxon>
    </lineage>
</organism>
<keyword evidence="2" id="KW-1185">Reference proteome</keyword>
<dbReference type="AlphaFoldDB" id="A0A8T9Q8J8"/>
<proteinExistence type="predicted"/>
<dbReference type="RefSeq" id="WP_244674751.1">
    <property type="nucleotide sequence ID" value="NZ_CP095046.1"/>
</dbReference>
<evidence type="ECO:0000313" key="2">
    <source>
        <dbReference type="Proteomes" id="UP000831796"/>
    </source>
</evidence>
<dbReference type="EMBL" id="CP095046">
    <property type="protein sequence ID" value="UOQ71343.1"/>
    <property type="molecule type" value="Genomic_DNA"/>
</dbReference>
<dbReference type="KEGG" id="hcu:MUN79_22365"/>
<accession>A0A8T9Q8J8</accession>
<dbReference type="Proteomes" id="UP000831796">
    <property type="component" value="Chromosome"/>
</dbReference>
<protein>
    <submittedName>
        <fullName evidence="1">Uncharacterized protein</fullName>
    </submittedName>
</protein>